<evidence type="ECO:0000313" key="1">
    <source>
        <dbReference type="EMBL" id="KAL2841463.1"/>
    </source>
</evidence>
<comment type="caution">
    <text evidence="1">The sequence shown here is derived from an EMBL/GenBank/DDBJ whole genome shotgun (WGS) entry which is preliminary data.</text>
</comment>
<organism evidence="1 2">
    <name type="scientific">Aspergillus pseudodeflectus</name>
    <dbReference type="NCBI Taxonomy" id="176178"/>
    <lineage>
        <taxon>Eukaryota</taxon>
        <taxon>Fungi</taxon>
        <taxon>Dikarya</taxon>
        <taxon>Ascomycota</taxon>
        <taxon>Pezizomycotina</taxon>
        <taxon>Eurotiomycetes</taxon>
        <taxon>Eurotiomycetidae</taxon>
        <taxon>Eurotiales</taxon>
        <taxon>Aspergillaceae</taxon>
        <taxon>Aspergillus</taxon>
        <taxon>Aspergillus subgen. Nidulantes</taxon>
    </lineage>
</organism>
<dbReference type="EMBL" id="JBFXLR010000057">
    <property type="protein sequence ID" value="KAL2841463.1"/>
    <property type="molecule type" value="Genomic_DNA"/>
</dbReference>
<accession>A0ABR4JN44</accession>
<sequence length="69" mass="7710">MSLSSSRHQLDSVSNLQSGMILRLGRRGPAFKPRFGPYIFFYSFIPSTRLSSSFGFAMFFSASCDVSTE</sequence>
<keyword evidence="2" id="KW-1185">Reference proteome</keyword>
<proteinExistence type="predicted"/>
<dbReference type="GeneID" id="98156658"/>
<dbReference type="RefSeq" id="XP_070894558.1">
    <property type="nucleotide sequence ID" value="XM_071041494.1"/>
</dbReference>
<protein>
    <submittedName>
        <fullName evidence="1">Uncharacterized protein</fullName>
    </submittedName>
</protein>
<reference evidence="1 2" key="1">
    <citation type="submission" date="2024-07" db="EMBL/GenBank/DDBJ databases">
        <title>Section-level genome sequencing and comparative genomics of Aspergillus sections Usti and Cavernicolus.</title>
        <authorList>
            <consortium name="Lawrence Berkeley National Laboratory"/>
            <person name="Nybo J.L."/>
            <person name="Vesth T.C."/>
            <person name="Theobald S."/>
            <person name="Frisvad J.C."/>
            <person name="Larsen T.O."/>
            <person name="Kjaerboelling I."/>
            <person name="Rothschild-Mancinelli K."/>
            <person name="Lyhne E.K."/>
            <person name="Kogle M.E."/>
            <person name="Barry K."/>
            <person name="Clum A."/>
            <person name="Na H."/>
            <person name="Ledsgaard L."/>
            <person name="Lin J."/>
            <person name="Lipzen A."/>
            <person name="Kuo A."/>
            <person name="Riley R."/>
            <person name="Mondo S."/>
            <person name="LaButti K."/>
            <person name="Haridas S."/>
            <person name="Pangalinan J."/>
            <person name="Salamov A.A."/>
            <person name="Simmons B.A."/>
            <person name="Magnuson J.K."/>
            <person name="Chen J."/>
            <person name="Drula E."/>
            <person name="Henrissat B."/>
            <person name="Wiebenga A."/>
            <person name="Lubbers R.J."/>
            <person name="Gomes A.C."/>
            <person name="Macurrencykelacurrency M.R."/>
            <person name="Stajich J."/>
            <person name="Grigoriev I.V."/>
            <person name="Mortensen U.H."/>
            <person name="De vries R.P."/>
            <person name="Baker S.E."/>
            <person name="Andersen M.R."/>
        </authorList>
    </citation>
    <scope>NUCLEOTIDE SEQUENCE [LARGE SCALE GENOMIC DNA]</scope>
    <source>
        <strain evidence="1 2">CBS 756.74</strain>
    </source>
</reference>
<evidence type="ECO:0000313" key="2">
    <source>
        <dbReference type="Proteomes" id="UP001610444"/>
    </source>
</evidence>
<name>A0ABR4JN44_9EURO</name>
<gene>
    <name evidence="1" type="ORF">BJX68DRAFT_245435</name>
</gene>
<dbReference type="Proteomes" id="UP001610444">
    <property type="component" value="Unassembled WGS sequence"/>
</dbReference>